<dbReference type="SUPFAM" id="SSF56112">
    <property type="entry name" value="Protein kinase-like (PK-like)"/>
    <property type="match status" value="1"/>
</dbReference>
<comment type="caution">
    <text evidence="2">The sequence shown here is derived from an EMBL/GenBank/DDBJ whole genome shotgun (WGS) entry which is preliminary data.</text>
</comment>
<dbReference type="PANTHER" id="PTHR21310:SF15">
    <property type="entry name" value="AMINOGLYCOSIDE PHOSPHOTRANSFERASE DOMAIN-CONTAINING PROTEIN"/>
    <property type="match status" value="1"/>
</dbReference>
<accession>A0A255ELM2</accession>
<dbReference type="InterPro" id="IPR051678">
    <property type="entry name" value="AGP_Transferase"/>
</dbReference>
<dbReference type="InterPro" id="IPR011009">
    <property type="entry name" value="Kinase-like_dom_sf"/>
</dbReference>
<protein>
    <submittedName>
        <fullName evidence="2">Aminoglycoside phosphotransferase</fullName>
    </submittedName>
</protein>
<dbReference type="AlphaFoldDB" id="A0A255ELM2"/>
<dbReference type="Pfam" id="PF01636">
    <property type="entry name" value="APH"/>
    <property type="match status" value="1"/>
</dbReference>
<name>A0A255ELM2_9ACTN</name>
<dbReference type="Proteomes" id="UP000216533">
    <property type="component" value="Unassembled WGS sequence"/>
</dbReference>
<dbReference type="Gene3D" id="3.30.200.20">
    <property type="entry name" value="Phosphorylase Kinase, domain 1"/>
    <property type="match status" value="1"/>
</dbReference>
<dbReference type="PANTHER" id="PTHR21310">
    <property type="entry name" value="AMINOGLYCOSIDE PHOSPHOTRANSFERASE-RELATED-RELATED"/>
    <property type="match status" value="1"/>
</dbReference>
<evidence type="ECO:0000313" key="2">
    <source>
        <dbReference type="EMBL" id="OYN90505.1"/>
    </source>
</evidence>
<dbReference type="GO" id="GO:0016740">
    <property type="term" value="F:transferase activity"/>
    <property type="evidence" value="ECO:0007669"/>
    <property type="project" value="UniProtKB-KW"/>
</dbReference>
<sequence>MAGPAPGGFRDDGWDCRAALTGDQVWRGPRRPEVAERLLSEVSLLAWLADQLPMPVPQPVVHSDDPLRVRHTLLPGDPDPGTDPERGRQLGDFVAALHRIDLDEAVAHGALSAERAAAEAAEVRDRCAREVVPLLDPQSRIAGLGLLMRLTQAEEVLVDAPALIHRDLTAVHVRTAPGRPAGIIDWLDAGAGDPALDLAWGLHGTSPAYAAAFGQAYGVGDELAARARDWWLLAPWHGVLYALDQGQEPAPALTQVAARLTGSG</sequence>
<organism evidence="2 3">
    <name type="scientific">Parenemella sanctibonifatiensis</name>
    <dbReference type="NCBI Taxonomy" id="2016505"/>
    <lineage>
        <taxon>Bacteria</taxon>
        <taxon>Bacillati</taxon>
        <taxon>Actinomycetota</taxon>
        <taxon>Actinomycetes</taxon>
        <taxon>Propionibacteriales</taxon>
        <taxon>Propionibacteriaceae</taxon>
        <taxon>Parenemella</taxon>
    </lineage>
</organism>
<evidence type="ECO:0000313" key="3">
    <source>
        <dbReference type="Proteomes" id="UP000216533"/>
    </source>
</evidence>
<gene>
    <name evidence="2" type="ORF">CGZ92_01355</name>
</gene>
<keyword evidence="2" id="KW-0808">Transferase</keyword>
<dbReference type="EMBL" id="NMVI01000005">
    <property type="protein sequence ID" value="OYN90505.1"/>
    <property type="molecule type" value="Genomic_DNA"/>
</dbReference>
<reference evidence="2 3" key="1">
    <citation type="submission" date="2017-07" db="EMBL/GenBank/DDBJ databases">
        <title>Draft whole genome sequences of clinical Proprionibacteriaceae strains.</title>
        <authorList>
            <person name="Bernier A.-M."/>
            <person name="Bernard K."/>
            <person name="Domingo M.-C."/>
        </authorList>
    </citation>
    <scope>NUCLEOTIDE SEQUENCE [LARGE SCALE GENOMIC DNA]</scope>
    <source>
        <strain evidence="2 3">NML 160184</strain>
    </source>
</reference>
<feature type="domain" description="Aminoglycoside phosphotransferase" evidence="1">
    <location>
        <begin position="23"/>
        <end position="223"/>
    </location>
</feature>
<dbReference type="Gene3D" id="3.90.1200.10">
    <property type="match status" value="1"/>
</dbReference>
<dbReference type="RefSeq" id="WP_094449598.1">
    <property type="nucleotide sequence ID" value="NZ_NMVI01000005.1"/>
</dbReference>
<dbReference type="InterPro" id="IPR002575">
    <property type="entry name" value="Aminoglycoside_PTrfase"/>
</dbReference>
<proteinExistence type="predicted"/>
<evidence type="ECO:0000259" key="1">
    <source>
        <dbReference type="Pfam" id="PF01636"/>
    </source>
</evidence>